<evidence type="ECO:0000256" key="1">
    <source>
        <dbReference type="SAM" id="MobiDB-lite"/>
    </source>
</evidence>
<sequence>MNTVTTMVPYGPTITVYRGWAPIKSRNGARRGKSPAHKRHYEKSSLSHPSSTGGSSSYQPEDEEIPKEERAASNREFSQRIEFINATEPSLTKDPAVRKRVRSHVMKGIARERRELKKSMLKGAKDQRLALSPLPKPRSSGGNRHPVPLPSGNPIPEEREPLIPAALTFTVSPQAIAQEIQWRFSAFPNTYTPNTHKLATLYFDQFATAMYPIEHSLTFNPVKTQSRFEFCMSDDVIFHGMLYAAAVISSLFNGETESSDITIQMGRTMALVNKRLGGAEGEGTSDAVIGAVTRLAIGEALRGHYENWAIHMAGLKNMVDLKGGLFNVDICLRTMLHRADMFGAIDQLVLPFFQFDWSERKAPIYEAPCFLKKPRKPKTFGLLRKDTPPALASVLKELRDFSHILEHTFESRSPKFGTGQFIRSCYSLQHQLLIATQTQTQDEKQGPLETVFGVAGLIYMKLILCEIHHMTSGSKILVHKLKKSLGLVLKNAPSSSAMIWPLCMGGLASKNRLDRTWFVAHLVKIAGTLGVETWEGLKAELDRVVWFSRMIDAGGRGLWQEVEVTRSVLVGS</sequence>
<dbReference type="AlphaFoldDB" id="A0AAE0DGN8"/>
<proteinExistence type="predicted"/>
<feature type="compositionally biased region" description="Basic and acidic residues" evidence="1">
    <location>
        <begin position="110"/>
        <end position="128"/>
    </location>
</feature>
<name>A0AAE0DGN8_9LECA</name>
<dbReference type="EMBL" id="JASNWA010000010">
    <property type="protein sequence ID" value="KAK3168971.1"/>
    <property type="molecule type" value="Genomic_DNA"/>
</dbReference>
<dbReference type="Proteomes" id="UP001276659">
    <property type="component" value="Unassembled WGS sequence"/>
</dbReference>
<feature type="compositionally biased region" description="Low complexity" evidence="1">
    <location>
        <begin position="44"/>
        <end position="57"/>
    </location>
</feature>
<dbReference type="Pfam" id="PF11951">
    <property type="entry name" value="Fungal_trans_2"/>
    <property type="match status" value="2"/>
</dbReference>
<dbReference type="PANTHER" id="PTHR37540">
    <property type="entry name" value="TRANSCRIPTION FACTOR (ACR-2), PUTATIVE-RELATED-RELATED"/>
    <property type="match status" value="1"/>
</dbReference>
<organism evidence="2 3">
    <name type="scientific">Lepraria neglecta</name>
    <dbReference type="NCBI Taxonomy" id="209136"/>
    <lineage>
        <taxon>Eukaryota</taxon>
        <taxon>Fungi</taxon>
        <taxon>Dikarya</taxon>
        <taxon>Ascomycota</taxon>
        <taxon>Pezizomycotina</taxon>
        <taxon>Lecanoromycetes</taxon>
        <taxon>OSLEUM clade</taxon>
        <taxon>Lecanoromycetidae</taxon>
        <taxon>Lecanorales</taxon>
        <taxon>Lecanorineae</taxon>
        <taxon>Stereocaulaceae</taxon>
        <taxon>Lepraria</taxon>
    </lineage>
</organism>
<feature type="compositionally biased region" description="Basic residues" evidence="1">
    <location>
        <begin position="27"/>
        <end position="41"/>
    </location>
</feature>
<dbReference type="InterPro" id="IPR021858">
    <property type="entry name" value="Fun_TF"/>
</dbReference>
<protein>
    <recommendedName>
        <fullName evidence="4">Tachykinin family protein</fullName>
    </recommendedName>
</protein>
<comment type="caution">
    <text evidence="2">The sequence shown here is derived from an EMBL/GenBank/DDBJ whole genome shotgun (WGS) entry which is preliminary data.</text>
</comment>
<gene>
    <name evidence="2" type="ORF">OEA41_005419</name>
</gene>
<dbReference type="PANTHER" id="PTHR37540:SF5">
    <property type="entry name" value="TRANSCRIPTION FACTOR DOMAIN-CONTAINING PROTEIN"/>
    <property type="match status" value="1"/>
</dbReference>
<evidence type="ECO:0000313" key="3">
    <source>
        <dbReference type="Proteomes" id="UP001276659"/>
    </source>
</evidence>
<reference evidence="2" key="1">
    <citation type="submission" date="2022-11" db="EMBL/GenBank/DDBJ databases">
        <title>Chromosomal genome sequence assembly and mating type (MAT) locus characterization of the leprose asexual lichenized fungus Lepraria neglecta (Nyl.) Erichsen.</title>
        <authorList>
            <person name="Allen J.L."/>
            <person name="Pfeffer B."/>
        </authorList>
    </citation>
    <scope>NUCLEOTIDE SEQUENCE</scope>
    <source>
        <strain evidence="2">Allen 5258</strain>
    </source>
</reference>
<keyword evidence="3" id="KW-1185">Reference proteome</keyword>
<accession>A0AAE0DGN8</accession>
<feature type="region of interest" description="Disordered" evidence="1">
    <location>
        <begin position="110"/>
        <end position="155"/>
    </location>
</feature>
<evidence type="ECO:0008006" key="4">
    <source>
        <dbReference type="Google" id="ProtNLM"/>
    </source>
</evidence>
<feature type="compositionally biased region" description="Basic and acidic residues" evidence="1">
    <location>
        <begin position="67"/>
        <end position="79"/>
    </location>
</feature>
<feature type="region of interest" description="Disordered" evidence="1">
    <location>
        <begin position="25"/>
        <end position="89"/>
    </location>
</feature>
<evidence type="ECO:0000313" key="2">
    <source>
        <dbReference type="EMBL" id="KAK3168971.1"/>
    </source>
</evidence>